<keyword evidence="6" id="KW-0418">Kinase</keyword>
<feature type="transmembrane region" description="Helical" evidence="4">
    <location>
        <begin position="231"/>
        <end position="254"/>
    </location>
</feature>
<dbReference type="CDD" id="cd00082">
    <property type="entry name" value="HisKA"/>
    <property type="match status" value="1"/>
</dbReference>
<evidence type="ECO:0000313" key="7">
    <source>
        <dbReference type="Proteomes" id="UP000737171"/>
    </source>
</evidence>
<keyword evidence="7" id="KW-1185">Reference proteome</keyword>
<dbReference type="InterPro" id="IPR003661">
    <property type="entry name" value="HisK_dim/P_dom"/>
</dbReference>
<dbReference type="PROSITE" id="PS50109">
    <property type="entry name" value="HIS_KIN"/>
    <property type="match status" value="1"/>
</dbReference>
<dbReference type="InterPro" id="IPR014265">
    <property type="entry name" value="XrtA/PrsK"/>
</dbReference>
<sequence length="700" mass="76661">MDFAPFGFGLAAVLNAAFAIYLLRSGHLGSLRDRPAAAFLAAVTLTSVWGVAAATDHFSDWRVTADVAAGLDLLRSAAWLTFLLALLRPATAVATGSGDPRSSGALLPVAAGLVALAVVFRAGVALGYPDLYKAALGTALALGVLGLVLLEQLFRNQAEESRWNAKPVCLGLGFSFAYDVYIHSEALMFGRFDADALSVRGAVYALTTPLLFVASRRQASWISRLKVSRSAAFYSATLLLIGAYLLLIAAVGYYVRYFGGEWGRALQLALLFAALLMLAVLLLSGSLRARLRVFLSKNFFSYRYDYRQEWLRFTAMLSTKTSPQEVGVLVVHGLADMVECPAGSLWSRGLGGDRFVQTARWNMPAAGDSEPVDSPFCGFMREKEWIVDIDEFRAQPRRYGDLAVPLWLATSPSAWLVVPLLVGEQLIGFVVLSRPRTAVEPNWEVRDLLKTAARQAAGFIAQMQATEALLEVRKFDAFNRMSAFVVHDLKNIITQLSLMLKNAERLRDNPEFQQDMLLTVESSLEKMRQMMLQLREGAKPVGGAAGVELAPMLQRLEAMVRGRGRRVELEIVDPIATRGHEERLERVIGHLVQNALDATPPSGKVWVRLQQASGRVMVVVGDTGKGMTQEFVQTRLFRPFNTTKDSGMGIGAYESFQYIKELGGSIDVQSEVGRGSVVTILLPLFDAHKAADLQMASDDR</sequence>
<dbReference type="SMART" id="SM00388">
    <property type="entry name" value="HisKA"/>
    <property type="match status" value="1"/>
</dbReference>
<evidence type="ECO:0000259" key="5">
    <source>
        <dbReference type="PROSITE" id="PS50109"/>
    </source>
</evidence>
<dbReference type="Gene3D" id="3.30.450.40">
    <property type="match status" value="1"/>
</dbReference>
<dbReference type="NCBIfam" id="TIGR02916">
    <property type="entry name" value="PEP_his_kin"/>
    <property type="match status" value="1"/>
</dbReference>
<dbReference type="SMART" id="SM00387">
    <property type="entry name" value="HATPase_c"/>
    <property type="match status" value="1"/>
</dbReference>
<gene>
    <name evidence="6" type="primary">prsK</name>
    <name evidence="6" type="ORF">HLB44_05755</name>
</gene>
<comment type="catalytic activity">
    <reaction evidence="1">
        <text>ATP + protein L-histidine = ADP + protein N-phospho-L-histidine.</text>
        <dbReference type="EC" id="2.7.13.3"/>
    </reaction>
</comment>
<organism evidence="6 7">
    <name type="scientific">Pseudaquabacterium terrae</name>
    <dbReference type="NCBI Taxonomy" id="2732868"/>
    <lineage>
        <taxon>Bacteria</taxon>
        <taxon>Pseudomonadati</taxon>
        <taxon>Pseudomonadota</taxon>
        <taxon>Betaproteobacteria</taxon>
        <taxon>Burkholderiales</taxon>
        <taxon>Sphaerotilaceae</taxon>
        <taxon>Pseudaquabacterium</taxon>
    </lineage>
</organism>
<accession>A0ABX2EC41</accession>
<protein>
    <recommendedName>
        <fullName evidence="2">histidine kinase</fullName>
        <ecNumber evidence="2">2.7.13.3</ecNumber>
    </recommendedName>
</protein>
<evidence type="ECO:0000256" key="1">
    <source>
        <dbReference type="ARBA" id="ARBA00000085"/>
    </source>
</evidence>
<name>A0ABX2EC41_9BURK</name>
<keyword evidence="4" id="KW-0812">Transmembrane</keyword>
<feature type="transmembrane region" description="Helical" evidence="4">
    <location>
        <begin position="266"/>
        <end position="287"/>
    </location>
</feature>
<keyword evidence="4" id="KW-0472">Membrane</keyword>
<dbReference type="Pfam" id="PF02518">
    <property type="entry name" value="HATPase_c"/>
    <property type="match status" value="1"/>
</dbReference>
<proteinExistence type="predicted"/>
<evidence type="ECO:0000313" key="6">
    <source>
        <dbReference type="EMBL" id="NRF66480.1"/>
    </source>
</evidence>
<dbReference type="SUPFAM" id="SSF55874">
    <property type="entry name" value="ATPase domain of HSP90 chaperone/DNA topoisomerase II/histidine kinase"/>
    <property type="match status" value="1"/>
</dbReference>
<feature type="transmembrane region" description="Helical" evidence="4">
    <location>
        <begin position="6"/>
        <end position="23"/>
    </location>
</feature>
<dbReference type="InterPro" id="IPR029016">
    <property type="entry name" value="GAF-like_dom_sf"/>
</dbReference>
<feature type="transmembrane region" description="Helical" evidence="4">
    <location>
        <begin position="134"/>
        <end position="151"/>
    </location>
</feature>
<feature type="transmembrane region" description="Helical" evidence="4">
    <location>
        <begin position="35"/>
        <end position="53"/>
    </location>
</feature>
<dbReference type="InterPro" id="IPR036890">
    <property type="entry name" value="HATPase_C_sf"/>
</dbReference>
<dbReference type="EMBL" id="JABRWJ010000002">
    <property type="protein sequence ID" value="NRF66480.1"/>
    <property type="molecule type" value="Genomic_DNA"/>
</dbReference>
<dbReference type="InterPro" id="IPR005467">
    <property type="entry name" value="His_kinase_dom"/>
</dbReference>
<dbReference type="InterPro" id="IPR036097">
    <property type="entry name" value="HisK_dim/P_sf"/>
</dbReference>
<feature type="transmembrane region" description="Helical" evidence="4">
    <location>
        <begin position="402"/>
        <end position="422"/>
    </location>
</feature>
<evidence type="ECO:0000256" key="4">
    <source>
        <dbReference type="SAM" id="Phobius"/>
    </source>
</evidence>
<feature type="transmembrane region" description="Helical" evidence="4">
    <location>
        <begin position="163"/>
        <end position="181"/>
    </location>
</feature>
<feature type="domain" description="Histidine kinase" evidence="5">
    <location>
        <begin position="484"/>
        <end position="686"/>
    </location>
</feature>
<dbReference type="SUPFAM" id="SSF55781">
    <property type="entry name" value="GAF domain-like"/>
    <property type="match status" value="1"/>
</dbReference>
<dbReference type="InterPro" id="IPR003594">
    <property type="entry name" value="HATPase_dom"/>
</dbReference>
<feature type="transmembrane region" description="Helical" evidence="4">
    <location>
        <begin position="201"/>
        <end position="219"/>
    </location>
</feature>
<feature type="transmembrane region" description="Helical" evidence="4">
    <location>
        <begin position="73"/>
        <end position="94"/>
    </location>
</feature>
<dbReference type="PANTHER" id="PTHR43547">
    <property type="entry name" value="TWO-COMPONENT HISTIDINE KINASE"/>
    <property type="match status" value="1"/>
</dbReference>
<dbReference type="RefSeq" id="WP_173121589.1">
    <property type="nucleotide sequence ID" value="NZ_JABRWJ010000002.1"/>
</dbReference>
<dbReference type="PRINTS" id="PR00344">
    <property type="entry name" value="BCTRLSENSOR"/>
</dbReference>
<keyword evidence="4" id="KW-1133">Transmembrane helix</keyword>
<dbReference type="SUPFAM" id="SSF47384">
    <property type="entry name" value="Homodimeric domain of signal transducing histidine kinase"/>
    <property type="match status" value="1"/>
</dbReference>
<dbReference type="Proteomes" id="UP000737171">
    <property type="component" value="Unassembled WGS sequence"/>
</dbReference>
<feature type="transmembrane region" description="Helical" evidence="4">
    <location>
        <begin position="106"/>
        <end position="128"/>
    </location>
</feature>
<dbReference type="PANTHER" id="PTHR43547:SF2">
    <property type="entry name" value="HYBRID SIGNAL TRANSDUCTION HISTIDINE KINASE C"/>
    <property type="match status" value="1"/>
</dbReference>
<dbReference type="Pfam" id="PF01590">
    <property type="entry name" value="GAF"/>
    <property type="match status" value="1"/>
</dbReference>
<evidence type="ECO:0000256" key="3">
    <source>
        <dbReference type="ARBA" id="ARBA00022553"/>
    </source>
</evidence>
<dbReference type="Gene3D" id="3.30.565.10">
    <property type="entry name" value="Histidine kinase-like ATPase, C-terminal domain"/>
    <property type="match status" value="1"/>
</dbReference>
<dbReference type="EC" id="2.7.13.3" evidence="2"/>
<dbReference type="InterPro" id="IPR003018">
    <property type="entry name" value="GAF"/>
</dbReference>
<dbReference type="InterPro" id="IPR004358">
    <property type="entry name" value="Sig_transdc_His_kin-like_C"/>
</dbReference>
<keyword evidence="3" id="KW-0597">Phosphoprotein</keyword>
<keyword evidence="6" id="KW-0808">Transferase</keyword>
<reference evidence="6 7" key="1">
    <citation type="submission" date="2020-05" db="EMBL/GenBank/DDBJ databases">
        <title>Aquincola sp. isolate from soil.</title>
        <authorList>
            <person name="Han J."/>
            <person name="Kim D.-U."/>
        </authorList>
    </citation>
    <scope>NUCLEOTIDE SEQUENCE [LARGE SCALE GENOMIC DNA]</scope>
    <source>
        <strain evidence="6 7">S2</strain>
    </source>
</reference>
<evidence type="ECO:0000256" key="2">
    <source>
        <dbReference type="ARBA" id="ARBA00012438"/>
    </source>
</evidence>
<dbReference type="GO" id="GO:0004673">
    <property type="term" value="F:protein histidine kinase activity"/>
    <property type="evidence" value="ECO:0007669"/>
    <property type="project" value="UniProtKB-EC"/>
</dbReference>
<comment type="caution">
    <text evidence="6">The sequence shown here is derived from an EMBL/GenBank/DDBJ whole genome shotgun (WGS) entry which is preliminary data.</text>
</comment>